<keyword evidence="1" id="KW-0472">Membrane</keyword>
<feature type="domain" description="Putative sensor" evidence="2">
    <location>
        <begin position="35"/>
        <end position="242"/>
    </location>
</feature>
<feature type="transmembrane region" description="Helical" evidence="1">
    <location>
        <begin position="133"/>
        <end position="160"/>
    </location>
</feature>
<dbReference type="RefSeq" id="WP_139203623.1">
    <property type="nucleotide sequence ID" value="NZ_FOCX01000029.1"/>
</dbReference>
<sequence>MTPDVRSHTPFLSLRSVRSALTAPLRLQTYKNFAYLWFAFPLGIVYFTALVTAFSLSIGLLVLVVGIPLVLVSFLTALALGRFERALTGWLLDVTLPEPSYEYLFGGSPIDRARELVTDRTTWTTPAYLLSKFFFGCFVFVVIGISSSIAGSFLATPLYYDEPGVFVGVRLTEPIRLTPSLTVPWDELAVGVETALRLTSWQIETLSGALAVSVAGLLVAVLVLNLSNGIARLWARYTRYMLGARSTTDSATR</sequence>
<dbReference type="InterPro" id="IPR025828">
    <property type="entry name" value="Put_sensor_dom"/>
</dbReference>
<feature type="transmembrane region" description="Helical" evidence="1">
    <location>
        <begin position="206"/>
        <end position="226"/>
    </location>
</feature>
<protein>
    <submittedName>
        <fullName evidence="3">Putative sensor</fullName>
    </submittedName>
</protein>
<accession>A0A1H8USF2</accession>
<keyword evidence="1" id="KW-0812">Transmembrane</keyword>
<evidence type="ECO:0000259" key="2">
    <source>
        <dbReference type="Pfam" id="PF13796"/>
    </source>
</evidence>
<name>A0A1H8USF2_9EURY</name>
<feature type="transmembrane region" description="Helical" evidence="1">
    <location>
        <begin position="34"/>
        <end position="54"/>
    </location>
</feature>
<organism evidence="3 4">
    <name type="scientific">Halorientalis persicus</name>
    <dbReference type="NCBI Taxonomy" id="1367881"/>
    <lineage>
        <taxon>Archaea</taxon>
        <taxon>Methanobacteriati</taxon>
        <taxon>Methanobacteriota</taxon>
        <taxon>Stenosarchaea group</taxon>
        <taxon>Halobacteria</taxon>
        <taxon>Halobacteriales</taxon>
        <taxon>Haloarculaceae</taxon>
        <taxon>Halorientalis</taxon>
    </lineage>
</organism>
<dbReference type="Pfam" id="PF13796">
    <property type="entry name" value="Sensor"/>
    <property type="match status" value="1"/>
</dbReference>
<dbReference type="AlphaFoldDB" id="A0A1H8USF2"/>
<evidence type="ECO:0000256" key="1">
    <source>
        <dbReference type="SAM" id="Phobius"/>
    </source>
</evidence>
<dbReference type="EMBL" id="FOCX01000029">
    <property type="protein sequence ID" value="SEP05518.1"/>
    <property type="molecule type" value="Genomic_DNA"/>
</dbReference>
<keyword evidence="1" id="KW-1133">Transmembrane helix</keyword>
<proteinExistence type="predicted"/>
<gene>
    <name evidence="3" type="ORF">SAMN05216388_102940</name>
</gene>
<keyword evidence="4" id="KW-1185">Reference proteome</keyword>
<dbReference type="OrthoDB" id="253413at2157"/>
<evidence type="ECO:0000313" key="3">
    <source>
        <dbReference type="EMBL" id="SEP05518.1"/>
    </source>
</evidence>
<evidence type="ECO:0000313" key="4">
    <source>
        <dbReference type="Proteomes" id="UP000198775"/>
    </source>
</evidence>
<feature type="transmembrane region" description="Helical" evidence="1">
    <location>
        <begin position="60"/>
        <end position="80"/>
    </location>
</feature>
<dbReference type="Proteomes" id="UP000198775">
    <property type="component" value="Unassembled WGS sequence"/>
</dbReference>
<reference evidence="4" key="1">
    <citation type="submission" date="2016-10" db="EMBL/GenBank/DDBJ databases">
        <authorList>
            <person name="Varghese N."/>
            <person name="Submissions S."/>
        </authorList>
    </citation>
    <scope>NUCLEOTIDE SEQUENCE [LARGE SCALE GENOMIC DNA]</scope>
    <source>
        <strain evidence="4">IBRC-M 10043</strain>
    </source>
</reference>